<sequence length="282" mass="31111">MLSYRHGFHAGNHADVLKHLTELALIDYLSLKGKPFWYIDTHAGAGVYALTEGFAAKNAEYAGGIARLWDETDAPEAVTRYVELVRRLNTDGVLRHYPGSPWVAAEAMAGTDKLRLFELHPSDAPLLAGNFDDQKRRVQVQQADGFEAIKSLLPPPPRRALTLIDPPYEDKRDYQRVASALKDALRRFATGVYAVWYPCLARREVGDMVAALKKLPAKNWLNVRLDVATPAADGFGMYGSGMFILNAPWTLPATLAEVMPYLAGKLALDAGARYVIEQGGDL</sequence>
<gene>
    <name evidence="1" type="primary">rlmJ</name>
    <name evidence="2" type="ORF">E5K04_06685</name>
</gene>
<dbReference type="GO" id="GO:0036307">
    <property type="term" value="F:23S rRNA (adenine(2030)-N(6))-methyltransferase activity"/>
    <property type="evidence" value="ECO:0007669"/>
    <property type="project" value="UniProtKB-UniRule"/>
</dbReference>
<feature type="binding site" evidence="1">
    <location>
        <position position="100"/>
    </location>
    <ligand>
        <name>S-adenosyl-L-methionine</name>
        <dbReference type="ChEBI" id="CHEBI:59789"/>
    </ligand>
</feature>
<proteinExistence type="inferred from homology"/>
<keyword evidence="1 2" id="KW-0808">Transferase</keyword>
<dbReference type="InterPro" id="IPR007473">
    <property type="entry name" value="RlmJ"/>
</dbReference>
<dbReference type="EC" id="2.1.1.266" evidence="1"/>
<dbReference type="HAMAP" id="MF_00934">
    <property type="entry name" value="23SrRNA_methyltr_J"/>
    <property type="match status" value="1"/>
</dbReference>
<feature type="binding site" evidence="1">
    <location>
        <position position="19"/>
    </location>
    <ligand>
        <name>S-adenosyl-L-methionine</name>
        <dbReference type="ChEBI" id="CHEBI:59789"/>
    </ligand>
</feature>
<accession>A0A4T0UX54</accession>
<keyword evidence="1" id="KW-0694">RNA-binding</keyword>
<comment type="similarity">
    <text evidence="1">Belongs to the RlmJ family.</text>
</comment>
<organism evidence="2 3">
    <name type="scientific">Crenobacter intestini</name>
    <dbReference type="NCBI Taxonomy" id="2563443"/>
    <lineage>
        <taxon>Bacteria</taxon>
        <taxon>Pseudomonadati</taxon>
        <taxon>Pseudomonadota</taxon>
        <taxon>Betaproteobacteria</taxon>
        <taxon>Neisseriales</taxon>
        <taxon>Neisseriaceae</taxon>
        <taxon>Crenobacter</taxon>
    </lineage>
</organism>
<dbReference type="GO" id="GO:0005829">
    <property type="term" value="C:cytosol"/>
    <property type="evidence" value="ECO:0007669"/>
    <property type="project" value="TreeGrafter"/>
</dbReference>
<feature type="active site" description="Proton acceptor" evidence="1">
    <location>
        <position position="165"/>
    </location>
</feature>
<reference evidence="2 3" key="1">
    <citation type="submission" date="2019-04" db="EMBL/GenBank/DDBJ databases">
        <title>Crenobacter sp. nov.</title>
        <authorList>
            <person name="Shi S."/>
        </authorList>
    </citation>
    <scope>NUCLEOTIDE SEQUENCE [LARGE SCALE GENOMIC DNA]</scope>
    <source>
        <strain evidence="2 3">GY 70310</strain>
    </source>
</reference>
<dbReference type="Proteomes" id="UP000308891">
    <property type="component" value="Unassembled WGS sequence"/>
</dbReference>
<name>A0A4T0UX54_9NEIS</name>
<dbReference type="GO" id="GO:0003723">
    <property type="term" value="F:RNA binding"/>
    <property type="evidence" value="ECO:0007669"/>
    <property type="project" value="UniProtKB-UniRule"/>
</dbReference>
<feature type="binding site" evidence="1">
    <location>
        <position position="118"/>
    </location>
    <ligand>
        <name>S-adenosyl-L-methionine</name>
        <dbReference type="ChEBI" id="CHEBI:59789"/>
    </ligand>
</feature>
<evidence type="ECO:0000313" key="2">
    <source>
        <dbReference type="EMBL" id="TIC83700.1"/>
    </source>
</evidence>
<feature type="site" description="Interaction with substrate rRNA" evidence="1">
    <location>
        <position position="4"/>
    </location>
</feature>
<dbReference type="PANTHER" id="PTHR37426">
    <property type="entry name" value="RIBOSOMAL RNA LARGE SUBUNIT METHYLTRANSFERASE J"/>
    <property type="match status" value="1"/>
</dbReference>
<keyword evidence="1" id="KW-0949">S-adenosyl-L-methionine</keyword>
<comment type="catalytic activity">
    <reaction evidence="1">
        <text>adenosine(2030) in 23S rRNA + S-adenosyl-L-methionine = N(6)-methyladenosine(2030) in 23S rRNA + S-adenosyl-L-homocysteine + H(+)</text>
        <dbReference type="Rhea" id="RHEA:43736"/>
        <dbReference type="Rhea" id="RHEA-COMP:10668"/>
        <dbReference type="Rhea" id="RHEA-COMP:10669"/>
        <dbReference type="ChEBI" id="CHEBI:15378"/>
        <dbReference type="ChEBI" id="CHEBI:57856"/>
        <dbReference type="ChEBI" id="CHEBI:59789"/>
        <dbReference type="ChEBI" id="CHEBI:74411"/>
        <dbReference type="ChEBI" id="CHEBI:74449"/>
        <dbReference type="EC" id="2.1.1.266"/>
    </reaction>
</comment>
<dbReference type="AlphaFoldDB" id="A0A4T0UX54"/>
<feature type="binding site" evidence="1">
    <location>
        <position position="165"/>
    </location>
    <ligand>
        <name>S-adenosyl-L-methionine</name>
        <dbReference type="ChEBI" id="CHEBI:59789"/>
    </ligand>
</feature>
<comment type="caution">
    <text evidence="2">The sequence shown here is derived from an EMBL/GenBank/DDBJ whole genome shotgun (WGS) entry which is preliminary data.</text>
</comment>
<dbReference type="Pfam" id="PF04378">
    <property type="entry name" value="RsmJ"/>
    <property type="match status" value="1"/>
</dbReference>
<keyword evidence="1 2" id="KW-0489">Methyltransferase</keyword>
<comment type="function">
    <text evidence="1">Specifically methylates the adenine in position 2030 of 23S rRNA.</text>
</comment>
<dbReference type="RefSeq" id="WP_136552244.1">
    <property type="nucleotide sequence ID" value="NZ_STGJ01000006.1"/>
</dbReference>
<feature type="binding site" evidence="1">
    <location>
        <position position="42"/>
    </location>
    <ligand>
        <name>S-adenosyl-L-methionine</name>
        <dbReference type="ChEBI" id="CHEBI:59789"/>
    </ligand>
</feature>
<feature type="binding site" evidence="1">
    <location>
        <begin position="144"/>
        <end position="145"/>
    </location>
    <ligand>
        <name>S-adenosyl-L-methionine</name>
        <dbReference type="ChEBI" id="CHEBI:59789"/>
    </ligand>
</feature>
<comment type="subunit">
    <text evidence="1">Monomer.</text>
</comment>
<keyword evidence="1" id="KW-0698">rRNA processing</keyword>
<keyword evidence="3" id="KW-1185">Reference proteome</keyword>
<evidence type="ECO:0000313" key="3">
    <source>
        <dbReference type="Proteomes" id="UP000308891"/>
    </source>
</evidence>
<evidence type="ECO:0000256" key="1">
    <source>
        <dbReference type="HAMAP-Rule" id="MF_00934"/>
    </source>
</evidence>
<dbReference type="InterPro" id="IPR029063">
    <property type="entry name" value="SAM-dependent_MTases_sf"/>
</dbReference>
<dbReference type="GO" id="GO:0070475">
    <property type="term" value="P:rRNA base methylation"/>
    <property type="evidence" value="ECO:0007669"/>
    <property type="project" value="UniProtKB-UniRule"/>
</dbReference>
<dbReference type="PANTHER" id="PTHR37426:SF1">
    <property type="entry name" value="RIBOSOMAL RNA LARGE SUBUNIT METHYLTRANSFERASE J"/>
    <property type="match status" value="1"/>
</dbReference>
<dbReference type="Gene3D" id="3.40.50.150">
    <property type="entry name" value="Vaccinia Virus protein VP39"/>
    <property type="match status" value="1"/>
</dbReference>
<dbReference type="OrthoDB" id="9791274at2"/>
<protein>
    <recommendedName>
        <fullName evidence="1">Ribosomal RNA large subunit methyltransferase J</fullName>
        <ecNumber evidence="1">2.1.1.266</ecNumber>
    </recommendedName>
    <alternativeName>
        <fullName evidence="1">23S rRNA (adenine(2030)-N6)-methyltransferase</fullName>
    </alternativeName>
    <alternativeName>
        <fullName evidence="1">23S rRNA m6A2030 methyltransferase</fullName>
    </alternativeName>
</protein>
<dbReference type="SUPFAM" id="SSF53335">
    <property type="entry name" value="S-adenosyl-L-methionine-dependent methyltransferases"/>
    <property type="match status" value="1"/>
</dbReference>
<dbReference type="EMBL" id="STGJ01000006">
    <property type="protein sequence ID" value="TIC83700.1"/>
    <property type="molecule type" value="Genomic_DNA"/>
</dbReference>